<evidence type="ECO:0000313" key="1">
    <source>
        <dbReference type="EMBL" id="KAK3178435.1"/>
    </source>
</evidence>
<protein>
    <submittedName>
        <fullName evidence="1">Uncharacterized protein</fullName>
    </submittedName>
</protein>
<reference evidence="1" key="1">
    <citation type="submission" date="2022-11" db="EMBL/GenBank/DDBJ databases">
        <title>Chromosomal genome sequence assembly and mating type (MAT) locus characterization of the leprose asexual lichenized fungus Lepraria neglecta (Nyl.) Erichsen.</title>
        <authorList>
            <person name="Allen J.L."/>
            <person name="Pfeffer B."/>
        </authorList>
    </citation>
    <scope>NUCLEOTIDE SEQUENCE</scope>
    <source>
        <strain evidence="1">Allen 5258</strain>
    </source>
</reference>
<keyword evidence="2" id="KW-1185">Reference proteome</keyword>
<sequence>MPPFPFDYGRASSTSENLSEEDYQHGFNMINPQLHWIRYNCMILQQAGLQFSQIFKTPKPTRNFILAHWLDVLEDTTAKAYNYLNHVAESIARLTTAYKIQGIFTFLDTTKQVKTLRGYSQAVKYRRSKVGEIVVDTGRHTDIVAFDYIPAIAQETHTEPLPPILTPGTMLHLQLSKTWRNQFFLEAIEQWENFASQLPNTHADVALGRMSGRVKEAQRATCGGAGATP</sequence>
<comment type="caution">
    <text evidence="1">The sequence shown here is derived from an EMBL/GenBank/DDBJ whole genome shotgun (WGS) entry which is preliminary data.</text>
</comment>
<dbReference type="Proteomes" id="UP001276659">
    <property type="component" value="Unassembled WGS sequence"/>
</dbReference>
<proteinExistence type="predicted"/>
<dbReference type="AlphaFoldDB" id="A0AAE0DPW7"/>
<gene>
    <name evidence="1" type="ORF">OEA41_000570</name>
</gene>
<evidence type="ECO:0000313" key="2">
    <source>
        <dbReference type="Proteomes" id="UP001276659"/>
    </source>
</evidence>
<name>A0AAE0DPW7_9LECA</name>
<accession>A0AAE0DPW7</accession>
<organism evidence="1 2">
    <name type="scientific">Lepraria neglecta</name>
    <dbReference type="NCBI Taxonomy" id="209136"/>
    <lineage>
        <taxon>Eukaryota</taxon>
        <taxon>Fungi</taxon>
        <taxon>Dikarya</taxon>
        <taxon>Ascomycota</taxon>
        <taxon>Pezizomycotina</taxon>
        <taxon>Lecanoromycetes</taxon>
        <taxon>OSLEUM clade</taxon>
        <taxon>Lecanoromycetidae</taxon>
        <taxon>Lecanorales</taxon>
        <taxon>Lecanorineae</taxon>
        <taxon>Stereocaulaceae</taxon>
        <taxon>Lepraria</taxon>
    </lineage>
</organism>
<dbReference type="EMBL" id="JASNWA010000003">
    <property type="protein sequence ID" value="KAK3178435.1"/>
    <property type="molecule type" value="Genomic_DNA"/>
</dbReference>